<gene>
    <name evidence="1" type="ORF">UFOVP13_41</name>
</gene>
<dbReference type="InterPro" id="IPR043876">
    <property type="entry name" value="DUF5856"/>
</dbReference>
<protein>
    <submittedName>
        <fullName evidence="1">Uncharacterized protein</fullName>
    </submittedName>
</protein>
<proteinExistence type="predicted"/>
<organism evidence="1">
    <name type="scientific">uncultured Caudovirales phage</name>
    <dbReference type="NCBI Taxonomy" id="2100421"/>
    <lineage>
        <taxon>Viruses</taxon>
        <taxon>Duplodnaviria</taxon>
        <taxon>Heunggongvirae</taxon>
        <taxon>Uroviricota</taxon>
        <taxon>Caudoviricetes</taxon>
        <taxon>Peduoviridae</taxon>
        <taxon>Maltschvirus</taxon>
        <taxon>Maltschvirus maltsch</taxon>
    </lineage>
</organism>
<sequence length="116" mass="13270">MEELVMRVFAARDVAHREHLRTQSYSQHMALNAFYDEIIDQIDEIVESYQGQFGLLGDYQIETSPVANITAWIQSEMDWIASNRDQLANGSASIGNLIDSLVAIYQRTIYKLTNLQ</sequence>
<name>A0A6J5KH65_9CAUD</name>
<dbReference type="Pfam" id="PF19174">
    <property type="entry name" value="DUF5856"/>
    <property type="match status" value="1"/>
</dbReference>
<reference evidence="1" key="1">
    <citation type="submission" date="2020-04" db="EMBL/GenBank/DDBJ databases">
        <authorList>
            <person name="Chiriac C."/>
            <person name="Salcher M."/>
            <person name="Ghai R."/>
            <person name="Kavagutti S V."/>
        </authorList>
    </citation>
    <scope>NUCLEOTIDE SEQUENCE</scope>
</reference>
<evidence type="ECO:0000313" key="1">
    <source>
        <dbReference type="EMBL" id="CAB4121358.1"/>
    </source>
</evidence>
<accession>A0A6J5KH65</accession>
<dbReference type="EMBL" id="LR796145">
    <property type="protein sequence ID" value="CAB4121358.1"/>
    <property type="molecule type" value="Genomic_DNA"/>
</dbReference>